<gene>
    <name evidence="2" type="ORF">RFULGI_LOCUS6314</name>
</gene>
<feature type="compositionally biased region" description="Polar residues" evidence="1">
    <location>
        <begin position="28"/>
        <end position="40"/>
    </location>
</feature>
<accession>A0A9N9CBN1</accession>
<evidence type="ECO:0000313" key="2">
    <source>
        <dbReference type="EMBL" id="CAG8593216.1"/>
    </source>
</evidence>
<evidence type="ECO:0000256" key="1">
    <source>
        <dbReference type="SAM" id="MobiDB-lite"/>
    </source>
</evidence>
<feature type="non-terminal residue" evidence="2">
    <location>
        <position position="40"/>
    </location>
</feature>
<reference evidence="2" key="1">
    <citation type="submission" date="2021-06" db="EMBL/GenBank/DDBJ databases">
        <authorList>
            <person name="Kallberg Y."/>
            <person name="Tangrot J."/>
            <person name="Rosling A."/>
        </authorList>
    </citation>
    <scope>NUCLEOTIDE SEQUENCE</scope>
    <source>
        <strain evidence="2">IN212</strain>
    </source>
</reference>
<name>A0A9N9CBN1_9GLOM</name>
<feature type="compositionally biased region" description="Basic residues" evidence="1">
    <location>
        <begin position="1"/>
        <end position="10"/>
    </location>
</feature>
<keyword evidence="3" id="KW-1185">Reference proteome</keyword>
<dbReference type="EMBL" id="CAJVPZ010008018">
    <property type="protein sequence ID" value="CAG8593216.1"/>
    <property type="molecule type" value="Genomic_DNA"/>
</dbReference>
<comment type="caution">
    <text evidence="2">The sequence shown here is derived from an EMBL/GenBank/DDBJ whole genome shotgun (WGS) entry which is preliminary data.</text>
</comment>
<sequence>NYKRQQPKKYKSGETVLNKKAKTKKDITNSVQESGNSDFT</sequence>
<organism evidence="2 3">
    <name type="scientific">Racocetra fulgida</name>
    <dbReference type="NCBI Taxonomy" id="60492"/>
    <lineage>
        <taxon>Eukaryota</taxon>
        <taxon>Fungi</taxon>
        <taxon>Fungi incertae sedis</taxon>
        <taxon>Mucoromycota</taxon>
        <taxon>Glomeromycotina</taxon>
        <taxon>Glomeromycetes</taxon>
        <taxon>Diversisporales</taxon>
        <taxon>Gigasporaceae</taxon>
        <taxon>Racocetra</taxon>
    </lineage>
</organism>
<dbReference type="Proteomes" id="UP000789396">
    <property type="component" value="Unassembled WGS sequence"/>
</dbReference>
<proteinExistence type="predicted"/>
<evidence type="ECO:0000313" key="3">
    <source>
        <dbReference type="Proteomes" id="UP000789396"/>
    </source>
</evidence>
<protein>
    <submittedName>
        <fullName evidence="2">10557_t:CDS:1</fullName>
    </submittedName>
</protein>
<feature type="region of interest" description="Disordered" evidence="1">
    <location>
        <begin position="1"/>
        <end position="40"/>
    </location>
</feature>
<dbReference type="AlphaFoldDB" id="A0A9N9CBN1"/>